<evidence type="ECO:0000256" key="6">
    <source>
        <dbReference type="ARBA" id="ARBA00022723"/>
    </source>
</evidence>
<proteinExistence type="evidence at transcript level"/>
<protein>
    <recommendedName>
        <fullName evidence="4">protein acetyllysine N-acetyltransferase</fullName>
        <ecNumber evidence="4">2.3.1.286</ecNumber>
    </recommendedName>
</protein>
<dbReference type="Gene3D" id="3.30.1600.10">
    <property type="entry name" value="SIR2/SIRT2 'Small Domain"/>
    <property type="match status" value="1"/>
</dbReference>
<dbReference type="SMR" id="A0A3R7MC11"/>
<feature type="binding site" evidence="10">
    <location>
        <position position="369"/>
    </location>
    <ligand>
        <name>Zn(2+)</name>
        <dbReference type="ChEBI" id="CHEBI:29105"/>
    </ligand>
</feature>
<evidence type="ECO:0000256" key="7">
    <source>
        <dbReference type="ARBA" id="ARBA00022833"/>
    </source>
</evidence>
<feature type="region of interest" description="Disordered" evidence="11">
    <location>
        <begin position="537"/>
        <end position="569"/>
    </location>
</feature>
<dbReference type="PANTHER" id="PTHR11085">
    <property type="entry name" value="NAD-DEPENDENT PROTEIN DEACYLASE SIRTUIN-5, MITOCHONDRIAL-RELATED"/>
    <property type="match status" value="1"/>
</dbReference>
<feature type="region of interest" description="Disordered" evidence="11">
    <location>
        <begin position="1"/>
        <end position="29"/>
    </location>
</feature>
<dbReference type="SUPFAM" id="SSF52467">
    <property type="entry name" value="DHS-like NAD/FAD-binding domain"/>
    <property type="match status" value="1"/>
</dbReference>
<feature type="region of interest" description="Disordered" evidence="11">
    <location>
        <begin position="49"/>
        <end position="134"/>
    </location>
</feature>
<evidence type="ECO:0000256" key="9">
    <source>
        <dbReference type="ARBA" id="ARBA00023242"/>
    </source>
</evidence>
<dbReference type="AlphaFoldDB" id="A0A3R7MC11"/>
<reference evidence="14 15" key="1">
    <citation type="submission" date="2018-04" db="EMBL/GenBank/DDBJ databases">
        <authorList>
            <person name="Zhang X."/>
            <person name="Yuan J."/>
            <person name="Li F."/>
            <person name="Xiang J."/>
        </authorList>
    </citation>
    <scope>NUCLEOTIDE SEQUENCE [LARGE SCALE GENOMIC DNA]</scope>
    <source>
        <tissue evidence="14">Muscle</tissue>
    </source>
</reference>
<dbReference type="Proteomes" id="UP000283509">
    <property type="component" value="Unassembled WGS sequence"/>
</dbReference>
<dbReference type="EMBL" id="QCYY01002138">
    <property type="protein sequence ID" value="ROT72550.1"/>
    <property type="molecule type" value="Genomic_DNA"/>
</dbReference>
<evidence type="ECO:0000256" key="5">
    <source>
        <dbReference type="ARBA" id="ARBA00022679"/>
    </source>
</evidence>
<reference evidence="13" key="4">
    <citation type="submission" date="2020-05" db="EMBL/GenBank/DDBJ databases">
        <authorList>
            <person name="Kao Z.-N."/>
            <person name="Liu C.-H."/>
            <person name="Liu W.-J."/>
            <person name="Kumar R."/>
            <person name="Leu J.-H."/>
            <person name="Wang H.-C."/>
        </authorList>
    </citation>
    <scope>NUCLEOTIDE SEQUENCE</scope>
</reference>
<gene>
    <name evidence="13" type="primary">SIRT1</name>
    <name evidence="14" type="ORF">C7M84_009082</name>
</gene>
<keyword evidence="7 10" id="KW-0862">Zinc</keyword>
<dbReference type="RefSeq" id="XP_027218224.1">
    <property type="nucleotide sequence ID" value="XM_027362423.2"/>
</dbReference>
<evidence type="ECO:0000256" key="10">
    <source>
        <dbReference type="PROSITE-ProRule" id="PRU00236"/>
    </source>
</evidence>
<dbReference type="PROSITE" id="PS50305">
    <property type="entry name" value="SIRTUIN"/>
    <property type="match status" value="1"/>
</dbReference>
<evidence type="ECO:0000256" key="8">
    <source>
        <dbReference type="ARBA" id="ARBA00023027"/>
    </source>
</evidence>
<comment type="similarity">
    <text evidence="3">Belongs to the sirtuin family. Class I subfamily.</text>
</comment>
<dbReference type="GO" id="GO:0070403">
    <property type="term" value="F:NAD+ binding"/>
    <property type="evidence" value="ECO:0007669"/>
    <property type="project" value="InterPro"/>
</dbReference>
<dbReference type="PANTHER" id="PTHR11085:SF9">
    <property type="entry name" value="NAD-DEPENDENT PROTEIN DEACETYLASE SIRTUIN-1"/>
    <property type="match status" value="1"/>
</dbReference>
<keyword evidence="6 10" id="KW-0479">Metal-binding</keyword>
<dbReference type="InterPro" id="IPR050134">
    <property type="entry name" value="NAD-dep_sirtuin_deacylases"/>
</dbReference>
<reference evidence="14 15" key="2">
    <citation type="submission" date="2019-01" db="EMBL/GenBank/DDBJ databases">
        <title>The decoding of complex shrimp genome reveals the adaptation for benthos swimmer, frequently molting mechanism and breeding impact on genome.</title>
        <authorList>
            <person name="Sun Y."/>
            <person name="Gao Y."/>
            <person name="Yu Y."/>
        </authorList>
    </citation>
    <scope>NUCLEOTIDE SEQUENCE [LARGE SCALE GENOMIC DNA]</scope>
    <source>
        <tissue evidence="14">Muscle</tissue>
    </source>
</reference>
<dbReference type="EC" id="2.3.1.286" evidence="4"/>
<evidence type="ECO:0000256" key="2">
    <source>
        <dbReference type="ARBA" id="ARBA00004123"/>
    </source>
</evidence>
<feature type="region of interest" description="Disordered" evidence="11">
    <location>
        <begin position="614"/>
        <end position="682"/>
    </location>
</feature>
<feature type="binding site" evidence="10">
    <location>
        <position position="345"/>
    </location>
    <ligand>
        <name>Zn(2+)</name>
        <dbReference type="ChEBI" id="CHEBI:29105"/>
    </ligand>
</feature>
<keyword evidence="15" id="KW-1185">Reference proteome</keyword>
<feature type="compositionally biased region" description="Polar residues" evidence="11">
    <location>
        <begin position="76"/>
        <end position="85"/>
    </location>
</feature>
<evidence type="ECO:0000259" key="12">
    <source>
        <dbReference type="PROSITE" id="PS50305"/>
    </source>
</evidence>
<sequence>MADGARGMESAVPAKRPRLDFPEETSSHQCDSDFQYFAGTSELLSGGYSNGGEFTITSDSGFNELTPPQSMEDEITTPTSSSQEDTSVRLENHFGDDNTNDSSVNGCTDNWPTGMPTSQEDDDEDDRRSVASTASNLSGLSDFSNFSGKDWKPCAGPMSWVQQQMLRGVNPRTVLNQILGSTREIPDGVADDALWRLIVNMLSEPPRREKLRHINTLEDVVRLMKACQKIIVLTGAGVSVSCGIPDFRSRDGIYARLAVDFPDLPDPQAMFDIHYFRRDPRPFFKFAREIYPGQFTPSLCHRFIRLIEQHNKLLRNYTQNIDTLEQVAGIKDVIQCHGSFATATCQVCGYKVDAEAIKGDIFAQRIPQCPKCTENEETTQGSRIAGDEQKIEDAVSRQTETNGLDFMQQRQTDPQSLPPQPIMKPDIVFFGEGLPDEFHDRMAEDKDECDLLIVIGSSLKVRPVALIPSSVPSHVPQILINREPLRHLTFDVELLGDCDIIINELCRRLGRGWDELSQTEPLTEIRELPPRPIPGISVNISNGDGDDTNAAPGPSLIAPQHAPHPRDESDIEALRACWAPKIRETMASRLPDNTFLYTGTHKYIFPGAEVYYDPDDEFEDNKSLSSESESEEVEPGEDSQIEQEEESQESFHSNQTPASSCHHPRLEDFNSTDAPHLSPDDVVSLLSTADNGQAHEHIEDWTSLNASLDTSLDCDHTLPDYDTDDTHNHIADTTSKVPELLADSCSPPTNL</sequence>
<evidence type="ECO:0000256" key="1">
    <source>
        <dbReference type="ARBA" id="ARBA00001947"/>
    </source>
</evidence>
<feature type="compositionally biased region" description="Polar residues" evidence="11">
    <location>
        <begin position="100"/>
        <end position="118"/>
    </location>
</feature>
<organism evidence="14 15">
    <name type="scientific">Penaeus vannamei</name>
    <name type="common">Whiteleg shrimp</name>
    <name type="synonym">Litopenaeus vannamei</name>
    <dbReference type="NCBI Taxonomy" id="6689"/>
    <lineage>
        <taxon>Eukaryota</taxon>
        <taxon>Metazoa</taxon>
        <taxon>Ecdysozoa</taxon>
        <taxon>Arthropoda</taxon>
        <taxon>Crustacea</taxon>
        <taxon>Multicrustacea</taxon>
        <taxon>Malacostraca</taxon>
        <taxon>Eumalacostraca</taxon>
        <taxon>Eucarida</taxon>
        <taxon>Decapoda</taxon>
        <taxon>Dendrobranchiata</taxon>
        <taxon>Penaeoidea</taxon>
        <taxon>Penaeidae</taxon>
        <taxon>Penaeus</taxon>
    </lineage>
</organism>
<dbReference type="Gene3D" id="3.40.50.1220">
    <property type="entry name" value="TPP-binding domain"/>
    <property type="match status" value="1"/>
</dbReference>
<dbReference type="OrthoDB" id="424302at2759"/>
<dbReference type="GO" id="GO:0005654">
    <property type="term" value="C:nucleoplasm"/>
    <property type="evidence" value="ECO:0007669"/>
    <property type="project" value="TreeGrafter"/>
</dbReference>
<dbReference type="GO" id="GO:0003714">
    <property type="term" value="F:transcription corepressor activity"/>
    <property type="evidence" value="ECO:0007669"/>
    <property type="project" value="TreeGrafter"/>
</dbReference>
<feature type="binding site" evidence="10">
    <location>
        <position position="372"/>
    </location>
    <ligand>
        <name>Zn(2+)</name>
        <dbReference type="ChEBI" id="CHEBI:29105"/>
    </ligand>
</feature>
<dbReference type="GO" id="GO:0046872">
    <property type="term" value="F:metal ion binding"/>
    <property type="evidence" value="ECO:0007669"/>
    <property type="project" value="UniProtKB-KW"/>
</dbReference>
<keyword evidence="8" id="KW-0520">NAD</keyword>
<comment type="cofactor">
    <cofactor evidence="1">
        <name>Zn(2+)</name>
        <dbReference type="ChEBI" id="CHEBI:29105"/>
    </cofactor>
</comment>
<evidence type="ECO:0000313" key="14">
    <source>
        <dbReference type="EMBL" id="ROT72550.1"/>
    </source>
</evidence>
<dbReference type="GO" id="GO:0033553">
    <property type="term" value="C:rDNA heterochromatin"/>
    <property type="evidence" value="ECO:0007669"/>
    <property type="project" value="TreeGrafter"/>
</dbReference>
<feature type="binding site" evidence="10">
    <location>
        <position position="348"/>
    </location>
    <ligand>
        <name>Zn(2+)</name>
        <dbReference type="ChEBI" id="CHEBI:29105"/>
    </ligand>
</feature>
<dbReference type="GO" id="GO:0017136">
    <property type="term" value="F:histone deacetylase activity, NAD-dependent"/>
    <property type="evidence" value="ECO:0007669"/>
    <property type="project" value="TreeGrafter"/>
</dbReference>
<dbReference type="GO" id="GO:0002039">
    <property type="term" value="F:p53 binding"/>
    <property type="evidence" value="ECO:0007669"/>
    <property type="project" value="TreeGrafter"/>
</dbReference>
<evidence type="ECO:0000313" key="15">
    <source>
        <dbReference type="Proteomes" id="UP000283509"/>
    </source>
</evidence>
<dbReference type="FunFam" id="3.30.1600.10:FF:000013">
    <property type="entry name" value="NAD-dependent protein deacetylase sirtuin-1"/>
    <property type="match status" value="1"/>
</dbReference>
<dbReference type="Pfam" id="PF02146">
    <property type="entry name" value="SIR2"/>
    <property type="match status" value="1"/>
</dbReference>
<evidence type="ECO:0000256" key="11">
    <source>
        <dbReference type="SAM" id="MobiDB-lite"/>
    </source>
</evidence>
<dbReference type="CDD" id="cd01408">
    <property type="entry name" value="SIRT1"/>
    <property type="match status" value="1"/>
</dbReference>
<dbReference type="GeneID" id="113810777"/>
<feature type="compositionally biased region" description="Acidic residues" evidence="11">
    <location>
        <begin position="628"/>
        <end position="648"/>
    </location>
</feature>
<feature type="domain" description="Deacetylase sirtuin-type" evidence="12">
    <location>
        <begin position="210"/>
        <end position="512"/>
    </location>
</feature>
<accession>A0A3R7MC11</accession>
<keyword evidence="5" id="KW-0808">Transferase</keyword>
<dbReference type="STRING" id="6689.A0A3R7MC11"/>
<dbReference type="InterPro" id="IPR003000">
    <property type="entry name" value="Sirtuin"/>
</dbReference>
<comment type="subcellular location">
    <subcellularLocation>
        <location evidence="2">Nucleus</location>
    </subcellularLocation>
</comment>
<feature type="compositionally biased region" description="Basic and acidic residues" evidence="11">
    <location>
        <begin position="86"/>
        <end position="96"/>
    </location>
</feature>
<dbReference type="InterPro" id="IPR029035">
    <property type="entry name" value="DHS-like_NAD/FAD-binding_dom"/>
</dbReference>
<keyword evidence="9" id="KW-0539">Nucleus</keyword>
<dbReference type="GO" id="GO:0005637">
    <property type="term" value="C:nuclear inner membrane"/>
    <property type="evidence" value="ECO:0007669"/>
    <property type="project" value="TreeGrafter"/>
</dbReference>
<dbReference type="InterPro" id="IPR026591">
    <property type="entry name" value="Sirtuin_cat_small_dom_sf"/>
</dbReference>
<dbReference type="EMBL" id="MT505387">
    <property type="protein sequence ID" value="QNL90809.1"/>
    <property type="molecule type" value="mRNA"/>
</dbReference>
<evidence type="ECO:0000256" key="4">
    <source>
        <dbReference type="ARBA" id="ARBA00012928"/>
    </source>
</evidence>
<evidence type="ECO:0000256" key="3">
    <source>
        <dbReference type="ARBA" id="ARBA00006924"/>
    </source>
</evidence>
<dbReference type="InterPro" id="IPR026590">
    <property type="entry name" value="Ssirtuin_cat_dom"/>
</dbReference>
<name>A0A3R7MC11_PENVA</name>
<evidence type="ECO:0000313" key="13">
    <source>
        <dbReference type="EMBL" id="QNL90809.1"/>
    </source>
</evidence>
<feature type="active site" description="Proton acceptor" evidence="10">
    <location>
        <position position="337"/>
    </location>
</feature>
<reference evidence="13" key="3">
    <citation type="journal article" date="2020" name="Fish Shellfish">
        <title>Shrimp SIRT1 activates of the WSSV IE1 promoter independently of the NF-kappaB binding site.</title>
        <authorList>
            <person name="Kao Z.N."/>
            <person name="Liu C.H."/>
            <person name="Liu W.J."/>
            <person name="Kumar R."/>
            <person name="Leu J.H."/>
            <person name="Wang H.C."/>
        </authorList>
    </citation>
    <scope>NUCLEOTIDE SEQUENCE</scope>
</reference>
<feature type="compositionally biased region" description="Polar residues" evidence="11">
    <location>
        <begin position="55"/>
        <end position="69"/>
    </location>
</feature>